<evidence type="ECO:0000256" key="1">
    <source>
        <dbReference type="SAM" id="MobiDB-lite"/>
    </source>
</evidence>
<accession>A0A4Q4ZEC1</accession>
<dbReference type="GO" id="GO:0016740">
    <property type="term" value="F:transferase activity"/>
    <property type="evidence" value="ECO:0007669"/>
    <property type="project" value="UniProtKB-KW"/>
</dbReference>
<dbReference type="Pfam" id="PF00535">
    <property type="entry name" value="Glycos_transf_2"/>
    <property type="match status" value="1"/>
</dbReference>
<reference evidence="3 4" key="1">
    <citation type="submission" date="2019-01" db="EMBL/GenBank/DDBJ databases">
        <title>Nocardioides guangzhouensis sp. nov., an actinobacterium isolated from soil.</title>
        <authorList>
            <person name="Fu Y."/>
            <person name="Cai Y."/>
            <person name="Lin Z."/>
            <person name="Chen P."/>
        </authorList>
    </citation>
    <scope>NUCLEOTIDE SEQUENCE [LARGE SCALE GENOMIC DNA]</scope>
    <source>
        <strain evidence="3 4">130</strain>
    </source>
</reference>
<dbReference type="SUPFAM" id="SSF53448">
    <property type="entry name" value="Nucleotide-diphospho-sugar transferases"/>
    <property type="match status" value="1"/>
</dbReference>
<dbReference type="EMBL" id="SDKM01000016">
    <property type="protein sequence ID" value="RYP85564.1"/>
    <property type="molecule type" value="Genomic_DNA"/>
</dbReference>
<sequence>MPPRLSIGLPVYNNDDFLAESIDALLGQTFSDFELIISSNASTDGTDDICREYAARDSRIRFFRQDRNIGAAPHHDFVFRKAQAGLFKWASGDDLYARDLLERCVDLLSVHPEAVLAHSWTAAVDSTGTVVQAFEYPLATDSPDPRTRLHSMLFGGDDLPGAIRADDFYGVIRSDVLRKVKPHGSFHHADQTFMCELALHGPFVQHPDFLYFRRHHPGRAHQANPSIKSWCSNLDPRRSGPLHPTVRLLAEYPLMNLGMVARAPLSARDRRRCYVEVARWMVDRGLQRSHGRPEDSLEIEPVEPGSIPMRSLVAGQQSGS</sequence>
<dbReference type="CDD" id="cd00761">
    <property type="entry name" value="Glyco_tranf_GTA_type"/>
    <property type="match status" value="1"/>
</dbReference>
<feature type="region of interest" description="Disordered" evidence="1">
    <location>
        <begin position="288"/>
        <end position="320"/>
    </location>
</feature>
<dbReference type="RefSeq" id="WP_134717724.1">
    <property type="nucleotide sequence ID" value="NZ_SDKM01000016.1"/>
</dbReference>
<dbReference type="OrthoDB" id="3177103at2"/>
<dbReference type="PANTHER" id="PTHR43685">
    <property type="entry name" value="GLYCOSYLTRANSFERASE"/>
    <property type="match status" value="1"/>
</dbReference>
<dbReference type="PANTHER" id="PTHR43685:SF2">
    <property type="entry name" value="GLYCOSYLTRANSFERASE 2-LIKE DOMAIN-CONTAINING PROTEIN"/>
    <property type="match status" value="1"/>
</dbReference>
<dbReference type="Gene3D" id="3.90.550.10">
    <property type="entry name" value="Spore Coat Polysaccharide Biosynthesis Protein SpsA, Chain A"/>
    <property type="match status" value="1"/>
</dbReference>
<dbReference type="InterPro" id="IPR001173">
    <property type="entry name" value="Glyco_trans_2-like"/>
</dbReference>
<evidence type="ECO:0000313" key="3">
    <source>
        <dbReference type="EMBL" id="RYP85564.1"/>
    </source>
</evidence>
<organism evidence="3 4">
    <name type="scientific">Nocardioides guangzhouensis</name>
    <dbReference type="NCBI Taxonomy" id="2497878"/>
    <lineage>
        <taxon>Bacteria</taxon>
        <taxon>Bacillati</taxon>
        <taxon>Actinomycetota</taxon>
        <taxon>Actinomycetes</taxon>
        <taxon>Propionibacteriales</taxon>
        <taxon>Nocardioidaceae</taxon>
        <taxon>Nocardioides</taxon>
    </lineage>
</organism>
<proteinExistence type="predicted"/>
<evidence type="ECO:0000313" key="4">
    <source>
        <dbReference type="Proteomes" id="UP000295198"/>
    </source>
</evidence>
<protein>
    <submittedName>
        <fullName evidence="3">Glycosyltransferase family 2 protein</fullName>
    </submittedName>
</protein>
<evidence type="ECO:0000259" key="2">
    <source>
        <dbReference type="Pfam" id="PF00535"/>
    </source>
</evidence>
<dbReference type="AlphaFoldDB" id="A0A4Q4ZEC1"/>
<name>A0A4Q4ZEC1_9ACTN</name>
<gene>
    <name evidence="3" type="ORF">EKO23_12480</name>
</gene>
<keyword evidence="3" id="KW-0808">Transferase</keyword>
<dbReference type="InterPro" id="IPR050834">
    <property type="entry name" value="Glycosyltransf_2"/>
</dbReference>
<dbReference type="Proteomes" id="UP000295198">
    <property type="component" value="Unassembled WGS sequence"/>
</dbReference>
<keyword evidence="4" id="KW-1185">Reference proteome</keyword>
<feature type="domain" description="Glycosyltransferase 2-like" evidence="2">
    <location>
        <begin position="6"/>
        <end position="133"/>
    </location>
</feature>
<dbReference type="InterPro" id="IPR029044">
    <property type="entry name" value="Nucleotide-diphossugar_trans"/>
</dbReference>
<comment type="caution">
    <text evidence="3">The sequence shown here is derived from an EMBL/GenBank/DDBJ whole genome shotgun (WGS) entry which is preliminary data.</text>
</comment>